<evidence type="ECO:0000313" key="2">
    <source>
        <dbReference type="EMBL" id="KAG7095839.1"/>
    </source>
</evidence>
<evidence type="ECO:0000313" key="3">
    <source>
        <dbReference type="Proteomes" id="UP001049176"/>
    </source>
</evidence>
<accession>A0A9P7UWE8</accession>
<feature type="region of interest" description="Disordered" evidence="1">
    <location>
        <begin position="38"/>
        <end position="62"/>
    </location>
</feature>
<dbReference type="Proteomes" id="UP001049176">
    <property type="component" value="Chromosome 3"/>
</dbReference>
<dbReference type="EMBL" id="CM032183">
    <property type="protein sequence ID" value="KAG7095839.1"/>
    <property type="molecule type" value="Genomic_DNA"/>
</dbReference>
<name>A0A9P7UWE8_9AGAR</name>
<evidence type="ECO:0000256" key="1">
    <source>
        <dbReference type="SAM" id="MobiDB-lite"/>
    </source>
</evidence>
<proteinExistence type="predicted"/>
<dbReference type="RefSeq" id="XP_043012309.1">
    <property type="nucleotide sequence ID" value="XM_043151216.1"/>
</dbReference>
<gene>
    <name evidence="2" type="ORF">E1B28_006534</name>
</gene>
<protein>
    <submittedName>
        <fullName evidence="2">Uncharacterized protein</fullName>
    </submittedName>
</protein>
<dbReference type="GeneID" id="66075610"/>
<organism evidence="2 3">
    <name type="scientific">Marasmius oreades</name>
    <name type="common">fairy-ring Marasmius</name>
    <dbReference type="NCBI Taxonomy" id="181124"/>
    <lineage>
        <taxon>Eukaryota</taxon>
        <taxon>Fungi</taxon>
        <taxon>Dikarya</taxon>
        <taxon>Basidiomycota</taxon>
        <taxon>Agaricomycotina</taxon>
        <taxon>Agaricomycetes</taxon>
        <taxon>Agaricomycetidae</taxon>
        <taxon>Agaricales</taxon>
        <taxon>Marasmiineae</taxon>
        <taxon>Marasmiaceae</taxon>
        <taxon>Marasmius</taxon>
    </lineage>
</organism>
<dbReference type="KEGG" id="more:E1B28_006534"/>
<reference evidence="2" key="1">
    <citation type="journal article" date="2021" name="Genome Biol. Evol.">
        <title>The assembled and annotated genome of the fairy-ring fungus Marasmius oreades.</title>
        <authorList>
            <person name="Hiltunen M."/>
            <person name="Ament-Velasquez S.L."/>
            <person name="Johannesson H."/>
        </authorList>
    </citation>
    <scope>NUCLEOTIDE SEQUENCE</scope>
    <source>
        <strain evidence="2">03SP1</strain>
    </source>
</reference>
<dbReference type="AlphaFoldDB" id="A0A9P7UWE8"/>
<keyword evidence="3" id="KW-1185">Reference proteome</keyword>
<comment type="caution">
    <text evidence="2">The sequence shown here is derived from an EMBL/GenBank/DDBJ whole genome shotgun (WGS) entry which is preliminary data.</text>
</comment>
<sequence>MSELPAKRRKLHANYLKSPSFTKSVVYAQAMYQVAPPHSPRVETLKQGTHSPSSFVKRGLSPVKRADRKFSSLDFGSRT</sequence>